<evidence type="ECO:0000313" key="5">
    <source>
        <dbReference type="Proteomes" id="UP001201161"/>
    </source>
</evidence>
<dbReference type="Pfam" id="PF00106">
    <property type="entry name" value="adh_short"/>
    <property type="match status" value="1"/>
</dbReference>
<dbReference type="Gene3D" id="3.40.50.720">
    <property type="entry name" value="NAD(P)-binding Rossmann-like Domain"/>
    <property type="match status" value="1"/>
</dbReference>
<comment type="caution">
    <text evidence="4">The sequence shown here is derived from an EMBL/GenBank/DDBJ whole genome shotgun (WGS) entry which is preliminary data.</text>
</comment>
<dbReference type="RefSeq" id="WP_236401636.1">
    <property type="nucleotide sequence ID" value="NZ_JAKJHZ010000006.1"/>
</dbReference>
<reference evidence="4 5" key="1">
    <citation type="submission" date="2022-01" db="EMBL/GenBank/DDBJ databases">
        <title>Nocardioides sp. nov., an actinomycete isolated from mining soil.</title>
        <authorList>
            <person name="Liu L."/>
        </authorList>
    </citation>
    <scope>NUCLEOTIDE SEQUENCE [LARGE SCALE GENOMIC DNA]</scope>
    <source>
        <strain evidence="4 5">KLBMP 9356</strain>
    </source>
</reference>
<evidence type="ECO:0000313" key="4">
    <source>
        <dbReference type="EMBL" id="MCF6377880.1"/>
    </source>
</evidence>
<keyword evidence="5" id="KW-1185">Reference proteome</keyword>
<proteinExistence type="inferred from homology"/>
<dbReference type="EMBL" id="JAKJHZ010000006">
    <property type="protein sequence ID" value="MCF6377880.1"/>
    <property type="molecule type" value="Genomic_DNA"/>
</dbReference>
<evidence type="ECO:0000256" key="2">
    <source>
        <dbReference type="ARBA" id="ARBA00023002"/>
    </source>
</evidence>
<name>A0ABS9H9I1_9ACTN</name>
<dbReference type="PANTHER" id="PTHR44196:SF1">
    <property type="entry name" value="DEHYDROGENASE_REDUCTASE SDR FAMILY MEMBER 7B"/>
    <property type="match status" value="1"/>
</dbReference>
<evidence type="ECO:0000256" key="1">
    <source>
        <dbReference type="ARBA" id="ARBA00006484"/>
    </source>
</evidence>
<evidence type="ECO:0000259" key="3">
    <source>
        <dbReference type="SMART" id="SM00822"/>
    </source>
</evidence>
<dbReference type="InterPro" id="IPR002347">
    <property type="entry name" value="SDR_fam"/>
</dbReference>
<dbReference type="InterPro" id="IPR020904">
    <property type="entry name" value="Sc_DH/Rdtase_CS"/>
</dbReference>
<dbReference type="InterPro" id="IPR036291">
    <property type="entry name" value="NAD(P)-bd_dom_sf"/>
</dbReference>
<dbReference type="SMART" id="SM00822">
    <property type="entry name" value="PKS_KR"/>
    <property type="match status" value="1"/>
</dbReference>
<organism evidence="4 5">
    <name type="scientific">Nocardioides potassii</name>
    <dbReference type="NCBI Taxonomy" id="2911371"/>
    <lineage>
        <taxon>Bacteria</taxon>
        <taxon>Bacillati</taxon>
        <taxon>Actinomycetota</taxon>
        <taxon>Actinomycetes</taxon>
        <taxon>Propionibacteriales</taxon>
        <taxon>Nocardioidaceae</taxon>
        <taxon>Nocardioides</taxon>
    </lineage>
</organism>
<dbReference type="PROSITE" id="PS00061">
    <property type="entry name" value="ADH_SHORT"/>
    <property type="match status" value="1"/>
</dbReference>
<sequence length="321" mass="33608">MEPSPTPKTPSRVVLVTGASSGIGEATALLAASRGDHVVLLARGRESLERVAADCESRGAASALVVPTDMSDDAQVEAAVAAAVARHGRLDVVVGSAGVVAYGRIADVPADVFDQVVATNLLGSVNLARHVLPVLREQDGDSGAGSVVLVGSVIGHIAVPEMAAYVISKWGVRGLVRQLRVDNRDRPGIRFGYVAPGGVDTPIYRQAATYGDSVGRPPFPVSSPETIARRVLTVADHTWRGGQVGVSNDVIRFGFTALPWVYDRLVGPLFSVVAQDLVAPVVRGPGNVLTSQQDGNRLRGEQGSALLGIAANLREVVRRRL</sequence>
<gene>
    <name evidence="4" type="ORF">L2K70_09705</name>
</gene>
<dbReference type="InterPro" id="IPR057326">
    <property type="entry name" value="KR_dom"/>
</dbReference>
<comment type="similarity">
    <text evidence="1">Belongs to the short-chain dehydrogenases/reductases (SDR) family.</text>
</comment>
<accession>A0ABS9H9I1</accession>
<keyword evidence="2" id="KW-0560">Oxidoreductase</keyword>
<dbReference type="PANTHER" id="PTHR44196">
    <property type="entry name" value="DEHYDROGENASE/REDUCTASE SDR FAMILY MEMBER 7B"/>
    <property type="match status" value="1"/>
</dbReference>
<dbReference type="Proteomes" id="UP001201161">
    <property type="component" value="Unassembled WGS sequence"/>
</dbReference>
<dbReference type="SUPFAM" id="SSF51735">
    <property type="entry name" value="NAD(P)-binding Rossmann-fold domains"/>
    <property type="match status" value="1"/>
</dbReference>
<feature type="domain" description="Ketoreductase" evidence="3">
    <location>
        <begin position="12"/>
        <end position="199"/>
    </location>
</feature>
<protein>
    <submittedName>
        <fullName evidence="4">SDR family NAD(P)-dependent oxidoreductase</fullName>
    </submittedName>
</protein>
<dbReference type="PRINTS" id="PR00081">
    <property type="entry name" value="GDHRDH"/>
</dbReference>